<dbReference type="SMART" id="SM00667">
    <property type="entry name" value="LisH"/>
    <property type="match status" value="1"/>
</dbReference>
<gene>
    <name evidence="4" type="ORF">SNE40_007698</name>
</gene>
<feature type="region of interest" description="Disordered" evidence="3">
    <location>
        <begin position="335"/>
        <end position="360"/>
    </location>
</feature>
<evidence type="ECO:0000313" key="4">
    <source>
        <dbReference type="EMBL" id="KAK6185475.1"/>
    </source>
</evidence>
<dbReference type="InterPro" id="IPR016024">
    <property type="entry name" value="ARM-type_fold"/>
</dbReference>
<dbReference type="GO" id="GO:0055037">
    <property type="term" value="C:recycling endosome"/>
    <property type="evidence" value="ECO:0007669"/>
    <property type="project" value="TreeGrafter"/>
</dbReference>
<feature type="repeat" description="HEAT" evidence="1">
    <location>
        <begin position="958"/>
        <end position="996"/>
    </location>
</feature>
<dbReference type="PANTHER" id="PTHR32059:SF0">
    <property type="entry name" value="RAB11-BINDING PROTEIN RELCH"/>
    <property type="match status" value="1"/>
</dbReference>
<dbReference type="InterPro" id="IPR021133">
    <property type="entry name" value="HEAT_type_2"/>
</dbReference>
<feature type="compositionally biased region" description="Basic and acidic residues" evidence="3">
    <location>
        <begin position="19"/>
        <end position="33"/>
    </location>
</feature>
<proteinExistence type="predicted"/>
<dbReference type="EMBL" id="JAZGQO010000006">
    <property type="protein sequence ID" value="KAK6185475.1"/>
    <property type="molecule type" value="Genomic_DNA"/>
</dbReference>
<evidence type="ECO:0000313" key="5">
    <source>
        <dbReference type="Proteomes" id="UP001347796"/>
    </source>
</evidence>
<dbReference type="PANTHER" id="PTHR32059">
    <property type="entry name" value="RAB11-BINDING PROTEIN RELCH"/>
    <property type="match status" value="1"/>
</dbReference>
<reference evidence="4 5" key="1">
    <citation type="submission" date="2024-01" db="EMBL/GenBank/DDBJ databases">
        <title>The genome of the rayed Mediterranean limpet Patella caerulea (Linnaeus, 1758).</title>
        <authorList>
            <person name="Anh-Thu Weber A."/>
            <person name="Halstead-Nussloch G."/>
        </authorList>
    </citation>
    <scope>NUCLEOTIDE SEQUENCE [LARGE SCALE GENOMIC DNA]</scope>
    <source>
        <strain evidence="4">AATW-2023a</strain>
        <tissue evidence="4">Whole specimen</tissue>
    </source>
</reference>
<evidence type="ECO:0000256" key="1">
    <source>
        <dbReference type="PROSITE-ProRule" id="PRU00103"/>
    </source>
</evidence>
<dbReference type="PROSITE" id="PS50896">
    <property type="entry name" value="LISH"/>
    <property type="match status" value="1"/>
</dbReference>
<evidence type="ECO:0000256" key="2">
    <source>
        <dbReference type="SAM" id="Coils"/>
    </source>
</evidence>
<dbReference type="InterPro" id="IPR040362">
    <property type="entry name" value="RELCH"/>
</dbReference>
<dbReference type="SUPFAM" id="SSF48371">
    <property type="entry name" value="ARM repeat"/>
    <property type="match status" value="1"/>
</dbReference>
<protein>
    <recommendedName>
        <fullName evidence="6">LisH domain-containing protein</fullName>
    </recommendedName>
</protein>
<dbReference type="InterPro" id="IPR011989">
    <property type="entry name" value="ARM-like"/>
</dbReference>
<dbReference type="Proteomes" id="UP001347796">
    <property type="component" value="Unassembled WGS sequence"/>
</dbReference>
<dbReference type="Gene3D" id="1.25.10.10">
    <property type="entry name" value="Leucine-rich Repeat Variant"/>
    <property type="match status" value="2"/>
</dbReference>
<dbReference type="InterPro" id="IPR006594">
    <property type="entry name" value="LisH"/>
</dbReference>
<evidence type="ECO:0008006" key="6">
    <source>
        <dbReference type="Google" id="ProtNLM"/>
    </source>
</evidence>
<sequence length="1047" mass="118626">MADGPNPFEDDLIENEFESPEKEKFLKTEPRESTDVTWDSIASKLLKDNYILTALELHTELVETGRELPRLRDYFSNPGNFERTKDDSPSPTLPRTSSVQTFDSLDFARYSDDGERQVDERVAVLEFELRKAHETVRSLRATLTMEAEKEMTTPEFTDTSQGMATDDVMRPMESRALNFLVNEYLLLNNYKLTSVTFSEENEQQDFEDWDDVGLNVARPPDLLSLFRDFGNHVMPVKETHNVSCETDIIDEQLEEMEMDWMDTKKQLEDRISDLEDEIQLYMQERDVLSEQVKILQIGPNRNIPNHSTPIAVKQDRSESVTSSISFSNISETATITDSEASYQPITDSEATSPQSDVNGADEDITIVTNGNMDDSLRLDDDFKTDVVDEAGGGHSVLEDRTVVDNSHNRKMAATFRQALQEVAFHVSHDNRIAAEVSKIGHSGGESVVTMLGRCLPHIVPNVLLAKREELIPLIICTAMLHSDSKERDQLLNILFNLIKKPDEDQRQMILTGCIAFAEHVGPTRLEAELLPQCWEQINHKYVERRLLVAEACGALSSYLPSEIRSSLLLSMLTQMLHEDKDEDVRESVVRSLGLLIGFICDNDKYSQGFELLHKALKDGSEKVLSAALHVLLPSFATWSYELGKLEHHLLHTILRELEDIEGCLSCCTNKYSSNNPGIIAAQRSSTYTNLPLDEHRFLLLLSQLQELVPFLFLSVLETGPYCDSLASVEHYQELDVCRFPDASCRLSDISIIIGDDRHLSNLVYLYEEYISQEWFESWDQLNWVVNNLIPRLLEISEGVGLSFNKVVGALCKLIQRICKTFGQSFTQNKIKPKFEELVNLPDNALDHQVNLGHTALTTCIIPVYSAGVLTCFNTEKEREYLGQFLKNVLFTLSFCRAPLDGLKAAFVELGSNPNNHELLLVVLWEGVVHTSPLVRATAASMFELLIKGIDDTLISTRVVPALVTLANDPEIPVRISTIPSVGAILENITNRRVLDRVYMQLQTFFDDPMYRDQHDMQVELIRTLARVGANTEPKFREECKYYCLITS</sequence>
<dbReference type="PROSITE" id="PS50077">
    <property type="entry name" value="HEAT_REPEAT"/>
    <property type="match status" value="1"/>
</dbReference>
<keyword evidence="2" id="KW-0175">Coiled coil</keyword>
<comment type="caution">
    <text evidence="4">The sequence shown here is derived from an EMBL/GenBank/DDBJ whole genome shotgun (WGS) entry which is preliminary data.</text>
</comment>
<feature type="coiled-coil region" evidence="2">
    <location>
        <begin position="257"/>
        <end position="291"/>
    </location>
</feature>
<feature type="compositionally biased region" description="Polar residues" evidence="3">
    <location>
        <begin position="89"/>
        <end position="98"/>
    </location>
</feature>
<organism evidence="4 5">
    <name type="scientific">Patella caerulea</name>
    <name type="common">Rayed Mediterranean limpet</name>
    <dbReference type="NCBI Taxonomy" id="87958"/>
    <lineage>
        <taxon>Eukaryota</taxon>
        <taxon>Metazoa</taxon>
        <taxon>Spiralia</taxon>
        <taxon>Lophotrochozoa</taxon>
        <taxon>Mollusca</taxon>
        <taxon>Gastropoda</taxon>
        <taxon>Patellogastropoda</taxon>
        <taxon>Patelloidea</taxon>
        <taxon>Patellidae</taxon>
        <taxon>Patella</taxon>
    </lineage>
</organism>
<feature type="region of interest" description="Disordered" evidence="3">
    <location>
        <begin position="76"/>
        <end position="98"/>
    </location>
</feature>
<keyword evidence="5" id="KW-1185">Reference proteome</keyword>
<dbReference type="AlphaFoldDB" id="A0AAN8Q8U5"/>
<dbReference type="GO" id="GO:0032367">
    <property type="term" value="P:intracellular cholesterol transport"/>
    <property type="evidence" value="ECO:0007669"/>
    <property type="project" value="InterPro"/>
</dbReference>
<name>A0AAN8Q8U5_PATCE</name>
<feature type="compositionally biased region" description="Acidic residues" evidence="3">
    <location>
        <begin position="8"/>
        <end position="18"/>
    </location>
</feature>
<feature type="region of interest" description="Disordered" evidence="3">
    <location>
        <begin position="1"/>
        <end position="33"/>
    </location>
</feature>
<dbReference type="GO" id="GO:0005802">
    <property type="term" value="C:trans-Golgi network"/>
    <property type="evidence" value="ECO:0007669"/>
    <property type="project" value="InterPro"/>
</dbReference>
<accession>A0AAN8Q8U5</accession>
<evidence type="ECO:0000256" key="3">
    <source>
        <dbReference type="SAM" id="MobiDB-lite"/>
    </source>
</evidence>
<feature type="compositionally biased region" description="Polar residues" evidence="3">
    <location>
        <begin position="335"/>
        <end position="357"/>
    </location>
</feature>